<evidence type="ECO:0000313" key="2">
    <source>
        <dbReference type="EMBL" id="KAJ3652443.1"/>
    </source>
</evidence>
<dbReference type="InterPro" id="IPR020841">
    <property type="entry name" value="PKS_Beta-ketoAc_synthase_dom"/>
</dbReference>
<dbReference type="PANTHER" id="PTHR43775:SF23">
    <property type="entry name" value="FATTY ACID SYNTHASE 3"/>
    <property type="match status" value="1"/>
</dbReference>
<sequence length="293" mass="32903">MESHEAKDKESFMPNFQYGRWLSSPPPGDEVVISGMSGHFPEAENIFEFRDNLFNKKDMITVNDKRWVADHHDLPKRNAPIDNIDKLDAGYFGLHYRQVNFMDPTLRVLMETVIEAVMDAGINQLELKGSKTGKFAITGFFKSLFSHRLSYFLKIKGQSFVSDSACSSSGNALNAAFRSIRSGQCENAIVAASALTLHPAVTIQFFRLGVLCRDGVSKVFDEEANGYVRSEACTCILLQKSKNAKRIYAQIINTKVNSDGFKKEGITYPSSQMQEELMTEIYKESSIDFSKLS</sequence>
<dbReference type="EMBL" id="JALNTZ010000005">
    <property type="protein sequence ID" value="KAJ3652443.1"/>
    <property type="molecule type" value="Genomic_DNA"/>
</dbReference>
<dbReference type="GO" id="GO:0004312">
    <property type="term" value="F:fatty acid synthase activity"/>
    <property type="evidence" value="ECO:0007669"/>
    <property type="project" value="TreeGrafter"/>
</dbReference>
<dbReference type="PROSITE" id="PS52004">
    <property type="entry name" value="KS3_2"/>
    <property type="match status" value="1"/>
</dbReference>
<dbReference type="PANTHER" id="PTHR43775">
    <property type="entry name" value="FATTY ACID SYNTHASE"/>
    <property type="match status" value="1"/>
</dbReference>
<dbReference type="CDD" id="cd00833">
    <property type="entry name" value="PKS"/>
    <property type="match status" value="1"/>
</dbReference>
<keyword evidence="3" id="KW-1185">Reference proteome</keyword>
<dbReference type="GO" id="GO:0006633">
    <property type="term" value="P:fatty acid biosynthetic process"/>
    <property type="evidence" value="ECO:0007669"/>
    <property type="project" value="TreeGrafter"/>
</dbReference>
<dbReference type="Gene3D" id="3.40.47.10">
    <property type="match status" value="2"/>
</dbReference>
<name>A0AA38IBB0_9CUCU</name>
<comment type="caution">
    <text evidence="2">The sequence shown here is derived from an EMBL/GenBank/DDBJ whole genome shotgun (WGS) entry which is preliminary data.</text>
</comment>
<dbReference type="Pfam" id="PF00109">
    <property type="entry name" value="ketoacyl-synt"/>
    <property type="match status" value="2"/>
</dbReference>
<dbReference type="AlphaFoldDB" id="A0AA38IBB0"/>
<gene>
    <name evidence="2" type="ORF">Zmor_018405</name>
</gene>
<dbReference type="InterPro" id="IPR014030">
    <property type="entry name" value="Ketoacyl_synth_N"/>
</dbReference>
<reference evidence="2" key="1">
    <citation type="journal article" date="2023" name="G3 (Bethesda)">
        <title>Whole genome assemblies of Zophobas morio and Tenebrio molitor.</title>
        <authorList>
            <person name="Kaur S."/>
            <person name="Stinson S.A."/>
            <person name="diCenzo G.C."/>
        </authorList>
    </citation>
    <scope>NUCLEOTIDE SEQUENCE</scope>
    <source>
        <strain evidence="2">QUZm001</strain>
    </source>
</reference>
<accession>A0AA38IBB0</accession>
<evidence type="ECO:0000259" key="1">
    <source>
        <dbReference type="PROSITE" id="PS52004"/>
    </source>
</evidence>
<dbReference type="Proteomes" id="UP001168821">
    <property type="component" value="Unassembled WGS sequence"/>
</dbReference>
<dbReference type="InterPro" id="IPR016039">
    <property type="entry name" value="Thiolase-like"/>
</dbReference>
<proteinExistence type="predicted"/>
<dbReference type="InterPro" id="IPR050091">
    <property type="entry name" value="PKS_NRPS_Biosynth_Enz"/>
</dbReference>
<dbReference type="SMART" id="SM00825">
    <property type="entry name" value="PKS_KS"/>
    <property type="match status" value="1"/>
</dbReference>
<evidence type="ECO:0000313" key="3">
    <source>
        <dbReference type="Proteomes" id="UP001168821"/>
    </source>
</evidence>
<organism evidence="2 3">
    <name type="scientific">Zophobas morio</name>
    <dbReference type="NCBI Taxonomy" id="2755281"/>
    <lineage>
        <taxon>Eukaryota</taxon>
        <taxon>Metazoa</taxon>
        <taxon>Ecdysozoa</taxon>
        <taxon>Arthropoda</taxon>
        <taxon>Hexapoda</taxon>
        <taxon>Insecta</taxon>
        <taxon>Pterygota</taxon>
        <taxon>Neoptera</taxon>
        <taxon>Endopterygota</taxon>
        <taxon>Coleoptera</taxon>
        <taxon>Polyphaga</taxon>
        <taxon>Cucujiformia</taxon>
        <taxon>Tenebrionidae</taxon>
        <taxon>Zophobas</taxon>
    </lineage>
</organism>
<feature type="domain" description="Ketosynthase family 3 (KS3)" evidence="1">
    <location>
        <begin position="28"/>
        <end position="293"/>
    </location>
</feature>
<protein>
    <recommendedName>
        <fullName evidence="1">Ketosynthase family 3 (KS3) domain-containing protein</fullName>
    </recommendedName>
</protein>
<dbReference type="SUPFAM" id="SSF53901">
    <property type="entry name" value="Thiolase-like"/>
    <property type="match status" value="1"/>
</dbReference>